<evidence type="ECO:0000256" key="2">
    <source>
        <dbReference type="SAM" id="Phobius"/>
    </source>
</evidence>
<dbReference type="AlphaFoldDB" id="K1U891"/>
<reference evidence="4" key="1">
    <citation type="journal article" date="2013" name="Environ. Microbiol.">
        <title>Microbiota from the distal guts of lean and obese adolescents exhibit partial functional redundancy besides clear differences in community structure.</title>
        <authorList>
            <person name="Ferrer M."/>
            <person name="Ruiz A."/>
            <person name="Lanza F."/>
            <person name="Haange S.B."/>
            <person name="Oberbach A."/>
            <person name="Till H."/>
            <person name="Bargiela R."/>
            <person name="Campoy C."/>
            <person name="Segura M.T."/>
            <person name="Richter M."/>
            <person name="von Bergen M."/>
            <person name="Seifert J."/>
            <person name="Suarez A."/>
        </authorList>
    </citation>
    <scope>NUCLEOTIDE SEQUENCE</scope>
</reference>
<proteinExistence type="predicted"/>
<keyword evidence="2" id="KW-1133">Transmembrane helix</keyword>
<feature type="compositionally biased region" description="Polar residues" evidence="1">
    <location>
        <begin position="228"/>
        <end position="242"/>
    </location>
</feature>
<dbReference type="EMBL" id="AJWY01003713">
    <property type="protein sequence ID" value="EKC74495.1"/>
    <property type="molecule type" value="Genomic_DNA"/>
</dbReference>
<name>K1U891_9ZZZZ</name>
<evidence type="ECO:0000313" key="4">
    <source>
        <dbReference type="EMBL" id="EKC74495.1"/>
    </source>
</evidence>
<feature type="transmembrane region" description="Helical" evidence="2">
    <location>
        <begin position="86"/>
        <end position="107"/>
    </location>
</feature>
<feature type="region of interest" description="Disordered" evidence="1">
    <location>
        <begin position="220"/>
        <end position="242"/>
    </location>
</feature>
<comment type="caution">
    <text evidence="4">The sequence shown here is derived from an EMBL/GenBank/DDBJ whole genome shotgun (WGS) entry which is preliminary data.</text>
</comment>
<feature type="transmembrane region" description="Helical" evidence="2">
    <location>
        <begin position="119"/>
        <end position="142"/>
    </location>
</feature>
<evidence type="ECO:0000259" key="3">
    <source>
        <dbReference type="Pfam" id="PF07863"/>
    </source>
</evidence>
<feature type="transmembrane region" description="Helical" evidence="2">
    <location>
        <begin position="162"/>
        <end position="186"/>
    </location>
</feature>
<dbReference type="InterPro" id="IPR012424">
    <property type="entry name" value="Conjugative_transposon_TraJ_C"/>
</dbReference>
<evidence type="ECO:0000256" key="1">
    <source>
        <dbReference type="SAM" id="MobiDB-lite"/>
    </source>
</evidence>
<protein>
    <submittedName>
        <fullName evidence="4">Conjugative transposon protein TraJ</fullName>
    </submittedName>
</protein>
<dbReference type="Pfam" id="PF07863">
    <property type="entry name" value="CtnDOT_TraJ"/>
    <property type="match status" value="1"/>
</dbReference>
<keyword evidence="2" id="KW-0812">Transmembrane</keyword>
<accession>K1U891</accession>
<feature type="domain" description="Conjugative transposon TraJ C-terminal" evidence="3">
    <location>
        <begin position="39"/>
        <end position="217"/>
    </location>
</feature>
<keyword evidence="2" id="KW-0472">Membrane</keyword>
<organism evidence="4">
    <name type="scientific">human gut metagenome</name>
    <dbReference type="NCBI Taxonomy" id="408170"/>
    <lineage>
        <taxon>unclassified sequences</taxon>
        <taxon>metagenomes</taxon>
        <taxon>organismal metagenomes</taxon>
    </lineage>
</organism>
<sequence length="242" mass="26463">MSEYQKQKEDLEYEARVREGKAWLVDDEVYDQKLADLGITDMGEIIGMWWERTWHGIKSWFRELVRDFFDLLFNAASLTVDTLRTFFLVVLSILGPLSFALSIYDGFQSTLTHWLSKYICVYLWLPIADLFSAVLAKIQNLMLQADIAALQDPNYIPDSGDGIYIIFLIIGIIGYFTIPTVAEWVVQAGGGSGTSGVNRAASFGAGVAGGAAGTLVGKAVPRGGGENGSSPNGRNLATPNHS</sequence>
<gene>
    <name evidence="4" type="ORF">LEA_05696</name>
</gene>